<keyword evidence="1" id="KW-0732">Signal</keyword>
<dbReference type="AlphaFoldDB" id="A0A2I1HVG6"/>
<dbReference type="VEuPathDB" id="FungiDB:FUN_002915"/>
<feature type="chain" id="PRO_5014122479" evidence="1">
    <location>
        <begin position="16"/>
        <end position="142"/>
    </location>
</feature>
<evidence type="ECO:0000313" key="2">
    <source>
        <dbReference type="EMBL" id="PKY62859.1"/>
    </source>
</evidence>
<accession>A0A2I1HVG6</accession>
<organism evidence="2 3">
    <name type="scientific">Rhizophagus irregularis</name>
    <dbReference type="NCBI Taxonomy" id="588596"/>
    <lineage>
        <taxon>Eukaryota</taxon>
        <taxon>Fungi</taxon>
        <taxon>Fungi incertae sedis</taxon>
        <taxon>Mucoromycota</taxon>
        <taxon>Glomeromycotina</taxon>
        <taxon>Glomeromycetes</taxon>
        <taxon>Glomerales</taxon>
        <taxon>Glomeraceae</taxon>
        <taxon>Rhizophagus</taxon>
    </lineage>
</organism>
<sequence>MSTLLFKPMFALCNAAALQETLEDPQLAILNIINMRWLSISNSVKNLHQILYSVINALHYDAEFDKKNHLASNLLDELNCDFIISTKYFANLMFILTKLINVFQREYISFVDIKIHLDMMYDAITAQFIRFDGSTSSYGIHL</sequence>
<gene>
    <name evidence="2" type="ORF">RhiirA4_551333</name>
</gene>
<dbReference type="EMBL" id="LLXI01008235">
    <property type="protein sequence ID" value="PKY62859.1"/>
    <property type="molecule type" value="Genomic_DNA"/>
</dbReference>
<evidence type="ECO:0000256" key="1">
    <source>
        <dbReference type="SAM" id="SignalP"/>
    </source>
</evidence>
<comment type="caution">
    <text evidence="2">The sequence shown here is derived from an EMBL/GenBank/DDBJ whole genome shotgun (WGS) entry which is preliminary data.</text>
</comment>
<name>A0A2I1HVG6_9GLOM</name>
<dbReference type="Proteomes" id="UP000234323">
    <property type="component" value="Unassembled WGS sequence"/>
</dbReference>
<proteinExistence type="predicted"/>
<reference evidence="2 3" key="1">
    <citation type="submission" date="2015-10" db="EMBL/GenBank/DDBJ databases">
        <title>Genome analyses suggest a sexual origin of heterokaryosis in a supposedly ancient asexual fungus.</title>
        <authorList>
            <person name="Ropars J."/>
            <person name="Sedzielewska K."/>
            <person name="Noel J."/>
            <person name="Charron P."/>
            <person name="Farinelli L."/>
            <person name="Marton T."/>
            <person name="Kruger M."/>
            <person name="Pelin A."/>
            <person name="Brachmann A."/>
            <person name="Corradi N."/>
        </authorList>
    </citation>
    <scope>NUCLEOTIDE SEQUENCE [LARGE SCALE GENOMIC DNA]</scope>
    <source>
        <strain evidence="2 3">A4</strain>
    </source>
</reference>
<feature type="signal peptide" evidence="1">
    <location>
        <begin position="1"/>
        <end position="15"/>
    </location>
</feature>
<keyword evidence="3" id="KW-1185">Reference proteome</keyword>
<evidence type="ECO:0000313" key="3">
    <source>
        <dbReference type="Proteomes" id="UP000234323"/>
    </source>
</evidence>
<dbReference type="VEuPathDB" id="FungiDB:RhiirA1_509095"/>
<protein>
    <submittedName>
        <fullName evidence="2">Uncharacterized protein</fullName>
    </submittedName>
</protein>